<dbReference type="EMBL" id="CM001217">
    <property type="protein sequence ID" value="KEH40538.1"/>
    <property type="molecule type" value="Genomic_DNA"/>
</dbReference>
<keyword evidence="1" id="KW-1133">Transmembrane helix</keyword>
<dbReference type="HOGENOM" id="CLU_2472406_0_0_1"/>
<name>A0A072VGH4_MEDTR</name>
<evidence type="ECO:0000313" key="3">
    <source>
        <dbReference type="EnsemblPlants" id="KEH40538"/>
    </source>
</evidence>
<reference evidence="2 4" key="2">
    <citation type="journal article" date="2014" name="BMC Genomics">
        <title>An improved genome release (version Mt4.0) for the model legume Medicago truncatula.</title>
        <authorList>
            <person name="Tang H."/>
            <person name="Krishnakumar V."/>
            <person name="Bidwell S."/>
            <person name="Rosen B."/>
            <person name="Chan A."/>
            <person name="Zhou S."/>
            <person name="Gentzbittel L."/>
            <person name="Childs K.L."/>
            <person name="Yandell M."/>
            <person name="Gundlach H."/>
            <person name="Mayer K.F."/>
            <person name="Schwartz D.C."/>
            <person name="Town C.D."/>
        </authorList>
    </citation>
    <scope>GENOME REANNOTATION</scope>
    <source>
        <strain evidence="2">A17</strain>
        <strain evidence="3 4">cv. Jemalong A17</strain>
    </source>
</reference>
<dbReference type="EnsemblPlants" id="KEH40538">
    <property type="protein sequence ID" value="KEH40538"/>
    <property type="gene ID" value="MTR_1g030570"/>
</dbReference>
<evidence type="ECO:0000313" key="2">
    <source>
        <dbReference type="EMBL" id="KEH40538.1"/>
    </source>
</evidence>
<feature type="transmembrane region" description="Helical" evidence="1">
    <location>
        <begin position="30"/>
        <end position="51"/>
    </location>
</feature>
<keyword evidence="4" id="KW-1185">Reference proteome</keyword>
<sequence>MNELNTALRQNQKHAAQRRKIKTNNNVNKLVWAVAAVFHLFLVAVFCLLTVVPSFGAFGGCSGGGCCMFSFGPATCCCCWDLVSRQEF</sequence>
<gene>
    <name evidence="2" type="ordered locus">MTR_1g030570</name>
</gene>
<keyword evidence="1 2" id="KW-0812">Transmembrane</keyword>
<accession>A0A072VGH4</accession>
<organism evidence="2 4">
    <name type="scientific">Medicago truncatula</name>
    <name type="common">Barrel medic</name>
    <name type="synonym">Medicago tribuloides</name>
    <dbReference type="NCBI Taxonomy" id="3880"/>
    <lineage>
        <taxon>Eukaryota</taxon>
        <taxon>Viridiplantae</taxon>
        <taxon>Streptophyta</taxon>
        <taxon>Embryophyta</taxon>
        <taxon>Tracheophyta</taxon>
        <taxon>Spermatophyta</taxon>
        <taxon>Magnoliopsida</taxon>
        <taxon>eudicotyledons</taxon>
        <taxon>Gunneridae</taxon>
        <taxon>Pentapetalae</taxon>
        <taxon>rosids</taxon>
        <taxon>fabids</taxon>
        <taxon>Fabales</taxon>
        <taxon>Fabaceae</taxon>
        <taxon>Papilionoideae</taxon>
        <taxon>50 kb inversion clade</taxon>
        <taxon>NPAAA clade</taxon>
        <taxon>Hologalegina</taxon>
        <taxon>IRL clade</taxon>
        <taxon>Trifolieae</taxon>
        <taxon>Medicago</taxon>
    </lineage>
</organism>
<reference evidence="3" key="3">
    <citation type="submission" date="2015-04" db="UniProtKB">
        <authorList>
            <consortium name="EnsemblPlants"/>
        </authorList>
    </citation>
    <scope>IDENTIFICATION</scope>
    <source>
        <strain evidence="3">cv. Jemalong A17</strain>
    </source>
</reference>
<evidence type="ECO:0000313" key="4">
    <source>
        <dbReference type="Proteomes" id="UP000002051"/>
    </source>
</evidence>
<evidence type="ECO:0000256" key="1">
    <source>
        <dbReference type="SAM" id="Phobius"/>
    </source>
</evidence>
<reference evidence="2 4" key="1">
    <citation type="journal article" date="2011" name="Nature">
        <title>The Medicago genome provides insight into the evolution of rhizobial symbioses.</title>
        <authorList>
            <person name="Young N.D."/>
            <person name="Debelle F."/>
            <person name="Oldroyd G.E."/>
            <person name="Geurts R."/>
            <person name="Cannon S.B."/>
            <person name="Udvardi M.K."/>
            <person name="Benedito V.A."/>
            <person name="Mayer K.F."/>
            <person name="Gouzy J."/>
            <person name="Schoof H."/>
            <person name="Van de Peer Y."/>
            <person name="Proost S."/>
            <person name="Cook D.R."/>
            <person name="Meyers B.C."/>
            <person name="Spannagl M."/>
            <person name="Cheung F."/>
            <person name="De Mita S."/>
            <person name="Krishnakumar V."/>
            <person name="Gundlach H."/>
            <person name="Zhou S."/>
            <person name="Mudge J."/>
            <person name="Bharti A.K."/>
            <person name="Murray J.D."/>
            <person name="Naoumkina M.A."/>
            <person name="Rosen B."/>
            <person name="Silverstein K.A."/>
            <person name="Tang H."/>
            <person name="Rombauts S."/>
            <person name="Zhao P.X."/>
            <person name="Zhou P."/>
            <person name="Barbe V."/>
            <person name="Bardou P."/>
            <person name="Bechner M."/>
            <person name="Bellec A."/>
            <person name="Berger A."/>
            <person name="Berges H."/>
            <person name="Bidwell S."/>
            <person name="Bisseling T."/>
            <person name="Choisne N."/>
            <person name="Couloux A."/>
            <person name="Denny R."/>
            <person name="Deshpande S."/>
            <person name="Dai X."/>
            <person name="Doyle J.J."/>
            <person name="Dudez A.M."/>
            <person name="Farmer A.D."/>
            <person name="Fouteau S."/>
            <person name="Franken C."/>
            <person name="Gibelin C."/>
            <person name="Gish J."/>
            <person name="Goldstein S."/>
            <person name="Gonzalez A.J."/>
            <person name="Green P.J."/>
            <person name="Hallab A."/>
            <person name="Hartog M."/>
            <person name="Hua A."/>
            <person name="Humphray S.J."/>
            <person name="Jeong D.H."/>
            <person name="Jing Y."/>
            <person name="Jocker A."/>
            <person name="Kenton S.M."/>
            <person name="Kim D.J."/>
            <person name="Klee K."/>
            <person name="Lai H."/>
            <person name="Lang C."/>
            <person name="Lin S."/>
            <person name="Macmil S.L."/>
            <person name="Magdelenat G."/>
            <person name="Matthews L."/>
            <person name="McCorrison J."/>
            <person name="Monaghan E.L."/>
            <person name="Mun J.H."/>
            <person name="Najar F.Z."/>
            <person name="Nicholson C."/>
            <person name="Noirot C."/>
            <person name="O'Bleness M."/>
            <person name="Paule C.R."/>
            <person name="Poulain J."/>
            <person name="Prion F."/>
            <person name="Qin B."/>
            <person name="Qu C."/>
            <person name="Retzel E.F."/>
            <person name="Riddle C."/>
            <person name="Sallet E."/>
            <person name="Samain S."/>
            <person name="Samson N."/>
            <person name="Sanders I."/>
            <person name="Saurat O."/>
            <person name="Scarpelli C."/>
            <person name="Schiex T."/>
            <person name="Segurens B."/>
            <person name="Severin A.J."/>
            <person name="Sherrier D.J."/>
            <person name="Shi R."/>
            <person name="Sims S."/>
            <person name="Singer S.R."/>
            <person name="Sinharoy S."/>
            <person name="Sterck L."/>
            <person name="Viollet A."/>
            <person name="Wang B.B."/>
            <person name="Wang K."/>
            <person name="Wang M."/>
            <person name="Wang X."/>
            <person name="Warfsmann J."/>
            <person name="Weissenbach J."/>
            <person name="White D.D."/>
            <person name="White J.D."/>
            <person name="Wiley G.B."/>
            <person name="Wincker P."/>
            <person name="Xing Y."/>
            <person name="Yang L."/>
            <person name="Yao Z."/>
            <person name="Ying F."/>
            <person name="Zhai J."/>
            <person name="Zhou L."/>
            <person name="Zuber A."/>
            <person name="Denarie J."/>
            <person name="Dixon R.A."/>
            <person name="May G.D."/>
            <person name="Schwartz D.C."/>
            <person name="Rogers J."/>
            <person name="Quetier F."/>
            <person name="Town C.D."/>
            <person name="Roe B.A."/>
        </authorList>
    </citation>
    <scope>NUCLEOTIDE SEQUENCE [LARGE SCALE GENOMIC DNA]</scope>
    <source>
        <strain evidence="2">A17</strain>
        <strain evidence="3 4">cv. Jemalong A17</strain>
    </source>
</reference>
<dbReference type="AlphaFoldDB" id="A0A072VGH4"/>
<keyword evidence="1" id="KW-0472">Membrane</keyword>
<dbReference type="Proteomes" id="UP000002051">
    <property type="component" value="Unassembled WGS sequence"/>
</dbReference>
<protein>
    <submittedName>
        <fullName evidence="2">Transmembrane protein, putative</fullName>
    </submittedName>
</protein>
<proteinExistence type="predicted"/>